<dbReference type="InterPro" id="IPR036388">
    <property type="entry name" value="WH-like_DNA-bd_sf"/>
</dbReference>
<keyword evidence="3" id="KW-0805">Transcription regulation</keyword>
<organism evidence="8 9">
    <name type="scientific">Dyella halodurans</name>
    <dbReference type="NCBI Taxonomy" id="1920171"/>
    <lineage>
        <taxon>Bacteria</taxon>
        <taxon>Pseudomonadati</taxon>
        <taxon>Pseudomonadota</taxon>
        <taxon>Gammaproteobacteria</taxon>
        <taxon>Lysobacterales</taxon>
        <taxon>Rhodanobacteraceae</taxon>
        <taxon>Dyella</taxon>
    </lineage>
</organism>
<accession>A0ABV9C6J7</accession>
<dbReference type="InterPro" id="IPR004839">
    <property type="entry name" value="Aminotransferase_I/II_large"/>
</dbReference>
<proteinExistence type="inferred from homology"/>
<evidence type="ECO:0000259" key="7">
    <source>
        <dbReference type="PROSITE" id="PS50949"/>
    </source>
</evidence>
<keyword evidence="4" id="KW-0238">DNA-binding</keyword>
<dbReference type="Gene3D" id="3.40.640.10">
    <property type="entry name" value="Type I PLP-dependent aspartate aminotransferase-like (Major domain)"/>
    <property type="match status" value="1"/>
</dbReference>
<keyword evidence="8" id="KW-0808">Transferase</keyword>
<dbReference type="RefSeq" id="WP_266147993.1">
    <property type="nucleotide sequence ID" value="NZ_CP064028.1"/>
</dbReference>
<dbReference type="InterPro" id="IPR000524">
    <property type="entry name" value="Tscrpt_reg_HTH_GntR"/>
</dbReference>
<feature type="region of interest" description="Disordered" evidence="6">
    <location>
        <begin position="93"/>
        <end position="121"/>
    </location>
</feature>
<name>A0ABV9C6J7_9GAMM</name>
<dbReference type="InterPro" id="IPR015421">
    <property type="entry name" value="PyrdxlP-dep_Trfase_major"/>
</dbReference>
<comment type="caution">
    <text evidence="8">The sequence shown here is derived from an EMBL/GenBank/DDBJ whole genome shotgun (WGS) entry which is preliminary data.</text>
</comment>
<keyword evidence="9" id="KW-1185">Reference proteome</keyword>
<evidence type="ECO:0000256" key="3">
    <source>
        <dbReference type="ARBA" id="ARBA00023015"/>
    </source>
</evidence>
<dbReference type="InterPro" id="IPR051446">
    <property type="entry name" value="HTH_trans_reg/aminotransferase"/>
</dbReference>
<dbReference type="SUPFAM" id="SSF53383">
    <property type="entry name" value="PLP-dependent transferases"/>
    <property type="match status" value="1"/>
</dbReference>
<dbReference type="Pfam" id="PF00155">
    <property type="entry name" value="Aminotran_1_2"/>
    <property type="match status" value="1"/>
</dbReference>
<keyword evidence="5" id="KW-0804">Transcription</keyword>
<keyword evidence="8" id="KW-0032">Aminotransferase</keyword>
<dbReference type="InterPro" id="IPR015424">
    <property type="entry name" value="PyrdxlP-dep_Trfase"/>
</dbReference>
<evidence type="ECO:0000256" key="6">
    <source>
        <dbReference type="SAM" id="MobiDB-lite"/>
    </source>
</evidence>
<dbReference type="Pfam" id="PF00392">
    <property type="entry name" value="GntR"/>
    <property type="match status" value="1"/>
</dbReference>
<dbReference type="PANTHER" id="PTHR46577">
    <property type="entry name" value="HTH-TYPE TRANSCRIPTIONAL REGULATORY PROTEIN GABR"/>
    <property type="match status" value="1"/>
</dbReference>
<gene>
    <name evidence="8" type="ORF">ACFO5W_18590</name>
</gene>
<sequence length="494" mass="53596">MQRLAASFLPPVALNAAGGAPIYQQLSEWFRRAIIDGHLRPGQRVPSTRALASELQVSRIPVLSAYEQLLAEGYLETFPGAGTCVARSIPDDAAPAAGAKPRKASSAPGVKKAATRSVSRRAAQMRAPAQTWLSNMGAFRVGLPALDHFPSEAWSRLVNRHSRHMPLEAMAYGDPMGLLPFRQAIAEYLGTVRAVQCDASQIVVTTGSQHSLQICAHVLLDAGDAVWVEEPGYPGARQALQSAGAQLVPVSVDDEGIRVAEGKRLAPLARAAYITPSHQFPLGTTMSATRRMQLLGWAAQNDAWIIEDDYDSEYRFGGRPTMSLQGLDTEARVIYLGTFSKVMFPALRLGYMVVPKDLAAAFHAGRDAMDTFSSTLYQLAMTDFIREGHFARHIRRMRMLYTQRRSAVLEAIHQHLGDKLEVIGAEAGMQLAALLPPEVNDVAVSRKAAELGVSVRPLSLCYLKPPARGGLILGYGGATAEEIHDGIRKLKLCL</sequence>
<dbReference type="SMART" id="SM00345">
    <property type="entry name" value="HTH_GNTR"/>
    <property type="match status" value="1"/>
</dbReference>
<evidence type="ECO:0000256" key="2">
    <source>
        <dbReference type="ARBA" id="ARBA00022898"/>
    </source>
</evidence>
<comment type="similarity">
    <text evidence="1">In the C-terminal section; belongs to the class-I pyridoxal-phosphate-dependent aminotransferase family.</text>
</comment>
<feature type="domain" description="HTH gntR-type" evidence="7">
    <location>
        <begin position="20"/>
        <end position="88"/>
    </location>
</feature>
<dbReference type="PANTHER" id="PTHR46577:SF1">
    <property type="entry name" value="HTH-TYPE TRANSCRIPTIONAL REGULATORY PROTEIN GABR"/>
    <property type="match status" value="1"/>
</dbReference>
<dbReference type="PROSITE" id="PS50949">
    <property type="entry name" value="HTH_GNTR"/>
    <property type="match status" value="1"/>
</dbReference>
<dbReference type="PRINTS" id="PR00035">
    <property type="entry name" value="HTHGNTR"/>
</dbReference>
<keyword evidence="2" id="KW-0663">Pyridoxal phosphate</keyword>
<feature type="compositionally biased region" description="Low complexity" evidence="6">
    <location>
        <begin position="93"/>
        <end position="108"/>
    </location>
</feature>
<dbReference type="CDD" id="cd00609">
    <property type="entry name" value="AAT_like"/>
    <property type="match status" value="1"/>
</dbReference>
<evidence type="ECO:0000313" key="9">
    <source>
        <dbReference type="Proteomes" id="UP001595961"/>
    </source>
</evidence>
<dbReference type="CDD" id="cd07377">
    <property type="entry name" value="WHTH_GntR"/>
    <property type="match status" value="1"/>
</dbReference>
<evidence type="ECO:0000256" key="5">
    <source>
        <dbReference type="ARBA" id="ARBA00023163"/>
    </source>
</evidence>
<dbReference type="Gene3D" id="1.10.10.10">
    <property type="entry name" value="Winged helix-like DNA-binding domain superfamily/Winged helix DNA-binding domain"/>
    <property type="match status" value="1"/>
</dbReference>
<dbReference type="SUPFAM" id="SSF46785">
    <property type="entry name" value="Winged helix' DNA-binding domain"/>
    <property type="match status" value="1"/>
</dbReference>
<dbReference type="Proteomes" id="UP001595961">
    <property type="component" value="Unassembled WGS sequence"/>
</dbReference>
<evidence type="ECO:0000313" key="8">
    <source>
        <dbReference type="EMBL" id="MFC4528659.1"/>
    </source>
</evidence>
<dbReference type="InterPro" id="IPR036390">
    <property type="entry name" value="WH_DNA-bd_sf"/>
</dbReference>
<protein>
    <submittedName>
        <fullName evidence="8">PLP-dependent aminotransferase family protein</fullName>
    </submittedName>
</protein>
<evidence type="ECO:0000256" key="1">
    <source>
        <dbReference type="ARBA" id="ARBA00005384"/>
    </source>
</evidence>
<dbReference type="EMBL" id="JBHSGA010000020">
    <property type="protein sequence ID" value="MFC4528659.1"/>
    <property type="molecule type" value="Genomic_DNA"/>
</dbReference>
<dbReference type="GO" id="GO:0008483">
    <property type="term" value="F:transaminase activity"/>
    <property type="evidence" value="ECO:0007669"/>
    <property type="project" value="UniProtKB-KW"/>
</dbReference>
<evidence type="ECO:0000256" key="4">
    <source>
        <dbReference type="ARBA" id="ARBA00023125"/>
    </source>
</evidence>
<reference evidence="9" key="1">
    <citation type="journal article" date="2019" name="Int. J. Syst. Evol. Microbiol.">
        <title>The Global Catalogue of Microorganisms (GCM) 10K type strain sequencing project: providing services to taxonomists for standard genome sequencing and annotation.</title>
        <authorList>
            <consortium name="The Broad Institute Genomics Platform"/>
            <consortium name="The Broad Institute Genome Sequencing Center for Infectious Disease"/>
            <person name="Wu L."/>
            <person name="Ma J."/>
        </authorList>
    </citation>
    <scope>NUCLEOTIDE SEQUENCE [LARGE SCALE GENOMIC DNA]</scope>
    <source>
        <strain evidence="9">CCM 4481</strain>
    </source>
</reference>